<dbReference type="AlphaFoldDB" id="A0A0E9TB75"/>
<evidence type="ECO:0000313" key="1">
    <source>
        <dbReference type="EMBL" id="JAH50841.1"/>
    </source>
</evidence>
<accession>A0A0E9TB75</accession>
<reference evidence="1" key="2">
    <citation type="journal article" date="2015" name="Fish Shellfish Immunol.">
        <title>Early steps in the European eel (Anguilla anguilla)-Vibrio vulnificus interaction in the gills: Role of the RtxA13 toxin.</title>
        <authorList>
            <person name="Callol A."/>
            <person name="Pajuelo D."/>
            <person name="Ebbesson L."/>
            <person name="Teles M."/>
            <person name="MacKenzie S."/>
            <person name="Amaro C."/>
        </authorList>
    </citation>
    <scope>NUCLEOTIDE SEQUENCE</scope>
</reference>
<reference evidence="1" key="1">
    <citation type="submission" date="2014-11" db="EMBL/GenBank/DDBJ databases">
        <authorList>
            <person name="Amaro Gonzalez C."/>
        </authorList>
    </citation>
    <scope>NUCLEOTIDE SEQUENCE</scope>
</reference>
<name>A0A0E9TB75_ANGAN</name>
<proteinExistence type="predicted"/>
<protein>
    <submittedName>
        <fullName evidence="1">Uncharacterized protein</fullName>
    </submittedName>
</protein>
<sequence length="45" mass="5053">MSFYFTVKRLSPVTGETLKHQSMGSTRQATQCMVFNGVTKPIDKT</sequence>
<organism evidence="1">
    <name type="scientific">Anguilla anguilla</name>
    <name type="common">European freshwater eel</name>
    <name type="synonym">Muraena anguilla</name>
    <dbReference type="NCBI Taxonomy" id="7936"/>
    <lineage>
        <taxon>Eukaryota</taxon>
        <taxon>Metazoa</taxon>
        <taxon>Chordata</taxon>
        <taxon>Craniata</taxon>
        <taxon>Vertebrata</taxon>
        <taxon>Euteleostomi</taxon>
        <taxon>Actinopterygii</taxon>
        <taxon>Neopterygii</taxon>
        <taxon>Teleostei</taxon>
        <taxon>Anguilliformes</taxon>
        <taxon>Anguillidae</taxon>
        <taxon>Anguilla</taxon>
    </lineage>
</organism>
<dbReference type="EMBL" id="GBXM01057736">
    <property type="protein sequence ID" value="JAH50841.1"/>
    <property type="molecule type" value="Transcribed_RNA"/>
</dbReference>